<keyword evidence="6 8" id="KW-1133">Transmembrane helix</keyword>
<evidence type="ECO:0000313" key="9">
    <source>
        <dbReference type="EMBL" id="ABB28836.1"/>
    </source>
</evidence>
<dbReference type="GO" id="GO:0015087">
    <property type="term" value="F:cobalt ion transmembrane transporter activity"/>
    <property type="evidence" value="ECO:0007669"/>
    <property type="project" value="UniProtKB-UniRule"/>
</dbReference>
<evidence type="ECO:0000256" key="1">
    <source>
        <dbReference type="ARBA" id="ARBA00004651"/>
    </source>
</evidence>
<keyword evidence="4 8" id="KW-1003">Cell membrane</keyword>
<evidence type="ECO:0000256" key="7">
    <source>
        <dbReference type="ARBA" id="ARBA00023136"/>
    </source>
</evidence>
<sequence length="367" mass="42191">MPLINQPELLSRKPGAAPGIEHHELAALAVGKGSVTITCFDYSPTNLLRQEIDDLATFLADHRPEWSEVRWINVDGLSDINAIHALATKYNLHPLAIEDVLHSQQRPKVEVYGGVANDYQARVFIVTRVPMFRNGGLQQEQMSLFVGHNTVLSFQSAHCKEVWDALVQRVNTQGSRLRSSDASFLAYSLLDAVIDQCFPILEVYSDRAEELEDLILEHPEHTLIHAIHELKRGLLTLHRLLWPMREVVLVLQRDPHECMSETTQVYLRDLYDHVVELIDIVETYREMTTDVTETYMSSISNHMNEIMKLLTLIGTIFLPLTFLAGVYGMNFRYFPELELRWAYPAFWAVCLVIAVSMLLIFRHRRWL</sequence>
<dbReference type="InterPro" id="IPR045861">
    <property type="entry name" value="CorA_cytoplasmic_dom"/>
</dbReference>
<dbReference type="GO" id="GO:0000287">
    <property type="term" value="F:magnesium ion binding"/>
    <property type="evidence" value="ECO:0007669"/>
    <property type="project" value="TreeGrafter"/>
</dbReference>
<evidence type="ECO:0000256" key="2">
    <source>
        <dbReference type="ARBA" id="ARBA00009765"/>
    </source>
</evidence>
<comment type="similarity">
    <text evidence="2 8">Belongs to the CorA metal ion transporter (MIT) (TC 1.A.35) family.</text>
</comment>
<keyword evidence="8" id="KW-0406">Ion transport</keyword>
<dbReference type="InterPro" id="IPR045863">
    <property type="entry name" value="CorA_TM1_TM2"/>
</dbReference>
<keyword evidence="3 8" id="KW-0813">Transport</keyword>
<dbReference type="FunFam" id="1.20.58.340:FF:000012">
    <property type="entry name" value="Magnesium transport protein CorA"/>
    <property type="match status" value="1"/>
</dbReference>
<dbReference type="SUPFAM" id="SSF144083">
    <property type="entry name" value="Magnesium transport protein CorA, transmembrane region"/>
    <property type="match status" value="1"/>
</dbReference>
<evidence type="ECO:0000256" key="6">
    <source>
        <dbReference type="ARBA" id="ARBA00022989"/>
    </source>
</evidence>
<dbReference type="HOGENOM" id="CLU_007127_0_0_10"/>
<dbReference type="Gene3D" id="1.20.58.340">
    <property type="entry name" value="Magnesium transport protein CorA, transmembrane region"/>
    <property type="match status" value="2"/>
</dbReference>
<dbReference type="InterPro" id="IPR002523">
    <property type="entry name" value="MgTranspt_CorA/ZnTranspt_ZntB"/>
</dbReference>
<feature type="transmembrane region" description="Helical" evidence="8">
    <location>
        <begin position="341"/>
        <end position="361"/>
    </location>
</feature>
<protein>
    <recommendedName>
        <fullName evidence="8">Magnesium transport protein CorA</fullName>
    </recommendedName>
</protein>
<dbReference type="SUPFAM" id="SSF143865">
    <property type="entry name" value="CorA soluble domain-like"/>
    <property type="match status" value="1"/>
</dbReference>
<proteinExistence type="inferred from homology"/>
<dbReference type="GO" id="GO:0015095">
    <property type="term" value="F:magnesium ion transmembrane transporter activity"/>
    <property type="evidence" value="ECO:0007669"/>
    <property type="project" value="UniProtKB-UniRule"/>
</dbReference>
<dbReference type="EMBL" id="CP000108">
    <property type="protein sequence ID" value="ABB28836.1"/>
    <property type="molecule type" value="Genomic_DNA"/>
</dbReference>
<keyword evidence="5 8" id="KW-0812">Transmembrane</keyword>
<reference evidence="9" key="1">
    <citation type="submission" date="2005-08" db="EMBL/GenBank/DDBJ databases">
        <title>Complete sequence of Chlorobium chlorochromatii CaD3.</title>
        <authorList>
            <person name="Copeland A."/>
            <person name="Lucas S."/>
            <person name="Lapidus A."/>
            <person name="Barry K."/>
            <person name="Detter J.C."/>
            <person name="Glavina T."/>
            <person name="Hammon N."/>
            <person name="Israni S."/>
            <person name="Pitluck S."/>
            <person name="Bryant D."/>
            <person name="Schmutz J."/>
            <person name="Larimer F."/>
            <person name="Land M."/>
            <person name="Kyrpides N."/>
            <person name="Ivanova N."/>
            <person name="Richardson P."/>
        </authorList>
    </citation>
    <scope>NUCLEOTIDE SEQUENCE [LARGE SCALE GENOMIC DNA]</scope>
    <source>
        <strain evidence="9">CaD3</strain>
    </source>
</reference>
<evidence type="ECO:0000256" key="3">
    <source>
        <dbReference type="ARBA" id="ARBA00022448"/>
    </source>
</evidence>
<dbReference type="CDD" id="cd12828">
    <property type="entry name" value="TmCorA-like_1"/>
    <property type="match status" value="1"/>
</dbReference>
<keyword evidence="8" id="KW-0460">Magnesium</keyword>
<dbReference type="Pfam" id="PF01544">
    <property type="entry name" value="CorA"/>
    <property type="match status" value="1"/>
</dbReference>
<keyword evidence="7 8" id="KW-0472">Membrane</keyword>
<dbReference type="GO" id="GO:0050897">
    <property type="term" value="F:cobalt ion binding"/>
    <property type="evidence" value="ECO:0007669"/>
    <property type="project" value="TreeGrafter"/>
</dbReference>
<feature type="transmembrane region" description="Helical" evidence="8">
    <location>
        <begin position="309"/>
        <end position="329"/>
    </location>
</feature>
<dbReference type="STRING" id="340177.Cag_1581"/>
<accession>Q3AQ89</accession>
<evidence type="ECO:0000256" key="5">
    <source>
        <dbReference type="ARBA" id="ARBA00022692"/>
    </source>
</evidence>
<dbReference type="NCBIfam" id="TIGR00383">
    <property type="entry name" value="corA"/>
    <property type="match status" value="1"/>
</dbReference>
<dbReference type="KEGG" id="cch:Cag_1581"/>
<organism evidence="9">
    <name type="scientific">Chlorobium chlorochromatii (strain CaD3)</name>
    <dbReference type="NCBI Taxonomy" id="340177"/>
    <lineage>
        <taxon>Bacteria</taxon>
        <taxon>Pseudomonadati</taxon>
        <taxon>Chlorobiota</taxon>
        <taxon>Chlorobiia</taxon>
        <taxon>Chlorobiales</taxon>
        <taxon>Chlorobiaceae</taxon>
        <taxon>Chlorobium/Pelodictyon group</taxon>
        <taxon>Chlorobium</taxon>
    </lineage>
</organism>
<dbReference type="PANTHER" id="PTHR46494:SF1">
    <property type="entry name" value="CORA FAMILY METAL ION TRANSPORTER (EUROFUNG)"/>
    <property type="match status" value="1"/>
</dbReference>
<evidence type="ECO:0000256" key="4">
    <source>
        <dbReference type="ARBA" id="ARBA00022475"/>
    </source>
</evidence>
<dbReference type="PANTHER" id="PTHR46494">
    <property type="entry name" value="CORA FAMILY METAL ION TRANSPORTER (EUROFUNG)"/>
    <property type="match status" value="1"/>
</dbReference>
<comment type="subcellular location">
    <subcellularLocation>
        <location evidence="1">Cell membrane</location>
        <topology evidence="1">Multi-pass membrane protein</topology>
    </subcellularLocation>
    <subcellularLocation>
        <location evidence="8">Membrane</location>
        <topology evidence="8">Multi-pass membrane protein</topology>
    </subcellularLocation>
</comment>
<dbReference type="AlphaFoldDB" id="Q3AQ89"/>
<dbReference type="OrthoDB" id="9803416at2"/>
<dbReference type="Gene3D" id="3.30.460.20">
    <property type="entry name" value="CorA soluble domain-like"/>
    <property type="match status" value="1"/>
</dbReference>
<gene>
    <name evidence="8" type="primary">corA</name>
    <name evidence="9" type="ordered locus">Cag_1581</name>
</gene>
<comment type="function">
    <text evidence="8">Mediates influx of magnesium ions.</text>
</comment>
<dbReference type="InterPro" id="IPR004488">
    <property type="entry name" value="Mg/Co-transport_prot_CorA"/>
</dbReference>
<dbReference type="GO" id="GO:0005886">
    <property type="term" value="C:plasma membrane"/>
    <property type="evidence" value="ECO:0007669"/>
    <property type="project" value="UniProtKB-SubCell"/>
</dbReference>
<name>Q3AQ89_CHLCH</name>
<dbReference type="eggNOG" id="COG0598">
    <property type="taxonomic scope" value="Bacteria"/>
</dbReference>
<evidence type="ECO:0000256" key="8">
    <source>
        <dbReference type="RuleBase" id="RU362010"/>
    </source>
</evidence>